<evidence type="ECO:0000256" key="1">
    <source>
        <dbReference type="SAM" id="SignalP"/>
    </source>
</evidence>
<protein>
    <recommendedName>
        <fullName evidence="4">Glycoside hydrolase family 38 N-terminal domain-containing protein</fullName>
    </recommendedName>
</protein>
<keyword evidence="1" id="KW-0732">Signal</keyword>
<evidence type="ECO:0000313" key="2">
    <source>
        <dbReference type="EnsemblMetazoa" id="G24897.1:cds"/>
    </source>
</evidence>
<dbReference type="AlphaFoldDB" id="A0A8W8KQK8"/>
<feature type="chain" id="PRO_5036485390" description="Glycoside hydrolase family 38 N-terminal domain-containing protein" evidence="1">
    <location>
        <begin position="27"/>
        <end position="752"/>
    </location>
</feature>
<keyword evidence="3" id="KW-1185">Reference proteome</keyword>
<evidence type="ECO:0008006" key="4">
    <source>
        <dbReference type="Google" id="ProtNLM"/>
    </source>
</evidence>
<organism evidence="2 3">
    <name type="scientific">Magallana gigas</name>
    <name type="common">Pacific oyster</name>
    <name type="synonym">Crassostrea gigas</name>
    <dbReference type="NCBI Taxonomy" id="29159"/>
    <lineage>
        <taxon>Eukaryota</taxon>
        <taxon>Metazoa</taxon>
        <taxon>Spiralia</taxon>
        <taxon>Lophotrochozoa</taxon>
        <taxon>Mollusca</taxon>
        <taxon>Bivalvia</taxon>
        <taxon>Autobranchia</taxon>
        <taxon>Pteriomorphia</taxon>
        <taxon>Ostreida</taxon>
        <taxon>Ostreoidea</taxon>
        <taxon>Ostreidae</taxon>
        <taxon>Magallana</taxon>
    </lineage>
</organism>
<sequence>MDVSCNTQKNIAICFIVLSLILFIQGLKFNTDADNVKYVHVIFMNHLDVGYDGISPEIGFINNILNRYFNEYFPRAVNLSEQLRAGEYVENFVYTTHPWLVSLYLDCPEHFRLSDIPLLCPNQTEKEYFEAAIRRGDITWHAGPMNMQPENMNEILFQMSLNMSFELDKKFNFQRSFPTLSQRDVPGLTQAVIPSLVQRGIAAVSVGVNPGTSPPAVPPLFRWNFEGKEVMATWHPGGYPLGPGPNPARPGGLSTKDCVVIPGFEHALCYAFIQDNGGPPIDVLEILSNYEILRKEFPNAKIKGSTFEEYFAEVNKIRDSLPVIKQEVGDTWIQGIASDPYKMANYRAVSEAITECVMAGLCKASDPRIVSACRLLVKLPEHTWGLPSVSDNVNWSNPQFNKARLGDHYVNCEKAWQEQREFIWMAIDQLRDMEPLYQMIQQALSKLLPREPNLREYEIVSDMSKTFKCEDGMAIRFGKDGSLQSLYDPYNKMEWATGAPLGQFLYVTYNETNFVDMAKQYNYYGGAGYNKKNSTKNAHPESRPWFAVVSKMYQAKPSGPGTCDILLKLVMAEPKSHSWYGAPQSVWINYKSRAKGFDVTLQWMNKTPTRLPESIMYYFSPAQKKGLEWRLSKVGHLVDPGNVILNGSQYVHGVDYGVYYINNFGQGLQLLTPDVPLVSIATKQRPPSPFPVPLKPISQNDITGIVNGCDDILSSILICIKLKEKTEKIFILQSQWQGSFLDIICVSIYRFF</sequence>
<dbReference type="EnsemblMetazoa" id="G24897.1">
    <property type="protein sequence ID" value="G24897.1:cds"/>
    <property type="gene ID" value="G24897"/>
</dbReference>
<accession>A0A8W8KQK8</accession>
<dbReference type="CDD" id="cd10791">
    <property type="entry name" value="GH38N_AMII_like_1"/>
    <property type="match status" value="1"/>
</dbReference>
<dbReference type="InterPro" id="IPR032482">
    <property type="entry name" value="DUF5054"/>
</dbReference>
<evidence type="ECO:0000313" key="3">
    <source>
        <dbReference type="Proteomes" id="UP000005408"/>
    </source>
</evidence>
<dbReference type="Pfam" id="PF16477">
    <property type="entry name" value="DUF5054"/>
    <property type="match status" value="1"/>
</dbReference>
<reference evidence="2" key="1">
    <citation type="submission" date="2022-08" db="UniProtKB">
        <authorList>
            <consortium name="EnsemblMetazoa"/>
        </authorList>
    </citation>
    <scope>IDENTIFICATION</scope>
    <source>
        <strain evidence="2">05x7-T-G4-1.051#20</strain>
    </source>
</reference>
<feature type="signal peptide" evidence="1">
    <location>
        <begin position="1"/>
        <end position="26"/>
    </location>
</feature>
<proteinExistence type="predicted"/>
<name>A0A8W8KQK8_MAGGI</name>
<dbReference type="Proteomes" id="UP000005408">
    <property type="component" value="Unassembled WGS sequence"/>
</dbReference>